<evidence type="ECO:0000256" key="6">
    <source>
        <dbReference type="ARBA" id="ARBA00023136"/>
    </source>
</evidence>
<dbReference type="eggNOG" id="COG5650">
    <property type="taxonomic scope" value="Bacteria"/>
</dbReference>
<feature type="transmembrane region" description="Helical" evidence="8">
    <location>
        <begin position="223"/>
        <end position="242"/>
    </location>
</feature>
<accession>H0R4Y9</accession>
<keyword evidence="3 9" id="KW-0808">Transferase</keyword>
<evidence type="ECO:0000256" key="2">
    <source>
        <dbReference type="ARBA" id="ARBA00022475"/>
    </source>
</evidence>
<feature type="transmembrane region" description="Helical" evidence="8">
    <location>
        <begin position="314"/>
        <end position="332"/>
    </location>
</feature>
<evidence type="ECO:0000256" key="1">
    <source>
        <dbReference type="ARBA" id="ARBA00004651"/>
    </source>
</evidence>
<dbReference type="EMBL" id="BAEH01000106">
    <property type="protein sequence ID" value="GAB20140.1"/>
    <property type="molecule type" value="Genomic_DNA"/>
</dbReference>
<evidence type="ECO:0000256" key="8">
    <source>
        <dbReference type="SAM" id="Phobius"/>
    </source>
</evidence>
<evidence type="ECO:0000256" key="4">
    <source>
        <dbReference type="ARBA" id="ARBA00022692"/>
    </source>
</evidence>
<name>H0R4Y9_9ACTN</name>
<dbReference type="AlphaFoldDB" id="H0R4Y9"/>
<keyword evidence="5 8" id="KW-1133">Transmembrane helix</keyword>
<organism evidence="9 10">
    <name type="scientific">Gordonia effusa NBRC 100432</name>
    <dbReference type="NCBI Taxonomy" id="1077974"/>
    <lineage>
        <taxon>Bacteria</taxon>
        <taxon>Bacillati</taxon>
        <taxon>Actinomycetota</taxon>
        <taxon>Actinomycetes</taxon>
        <taxon>Mycobacteriales</taxon>
        <taxon>Gordoniaceae</taxon>
        <taxon>Gordonia</taxon>
    </lineage>
</organism>
<feature type="transmembrane region" description="Helical" evidence="8">
    <location>
        <begin position="362"/>
        <end position="388"/>
    </location>
</feature>
<dbReference type="InterPro" id="IPR018584">
    <property type="entry name" value="GT87"/>
</dbReference>
<feature type="transmembrane region" description="Helical" evidence="8">
    <location>
        <begin position="105"/>
        <end position="126"/>
    </location>
</feature>
<evidence type="ECO:0000313" key="10">
    <source>
        <dbReference type="Proteomes" id="UP000035034"/>
    </source>
</evidence>
<feature type="transmembrane region" description="Helical" evidence="8">
    <location>
        <begin position="193"/>
        <end position="216"/>
    </location>
</feature>
<keyword evidence="10" id="KW-1185">Reference proteome</keyword>
<evidence type="ECO:0000256" key="5">
    <source>
        <dbReference type="ARBA" id="ARBA00022989"/>
    </source>
</evidence>
<feature type="transmembrane region" description="Helical" evidence="8">
    <location>
        <begin position="408"/>
        <end position="432"/>
    </location>
</feature>
<evidence type="ECO:0000256" key="3">
    <source>
        <dbReference type="ARBA" id="ARBA00022679"/>
    </source>
</evidence>
<sequence>MTTDHISRTPPVRRLTSPKAVVAFVCVGLLAWWLQDVIIPFSKPLWGLFDYQLDLDVYRAGARTVLDGGNLYEAKLLGQMDYTYAPISMIVFIPFALMSFEAARIVWSVAILVALYLVIMFGFKSLGHQVNWRLRIVALSLVSVMLLLEPVRTTVWYGQINVFLMLLILADLLRRMPSAQRGSATSEAAEPRLSGVATGFAAGIKLTPLIFVLYLVLLRRWRAAFGVIAGFAATIVVGFVIFPSESWKFWTQTMFDSNRVGMPQTTGNQSARGALANLIGTDSPNVLLWLATALAALILGMYAAVLAHRRGQELLALVLVGMTSCVVSPMSWGHHWVWFVPLAVFGINLVFDAALSWPRRILAAIALAGGFLASFAWREHFAFSMWLVNQTVPESFLTGLFFKNGITWLRWFTVDPYNCVFIAVAVATIVVCRTSSGKRATDSSARRGIAW</sequence>
<feature type="transmembrane region" description="Helical" evidence="8">
    <location>
        <begin position="338"/>
        <end position="355"/>
    </location>
</feature>
<feature type="transmembrane region" description="Helical" evidence="8">
    <location>
        <begin position="21"/>
        <end position="41"/>
    </location>
</feature>
<feature type="transmembrane region" description="Helical" evidence="8">
    <location>
        <begin position="132"/>
        <end position="148"/>
    </location>
</feature>
<comment type="caution">
    <text evidence="9">The sequence shown here is derived from an EMBL/GenBank/DDBJ whole genome shotgun (WGS) entry which is preliminary data.</text>
</comment>
<evidence type="ECO:0000313" key="9">
    <source>
        <dbReference type="EMBL" id="GAB20140.1"/>
    </source>
</evidence>
<comment type="subcellular location">
    <subcellularLocation>
        <location evidence="1">Cell membrane</location>
        <topology evidence="1">Multi-pass membrane protein</topology>
    </subcellularLocation>
</comment>
<dbReference type="Pfam" id="PF09594">
    <property type="entry name" value="GT87"/>
    <property type="match status" value="1"/>
</dbReference>
<keyword evidence="6 8" id="KW-0472">Membrane</keyword>
<dbReference type="Proteomes" id="UP000035034">
    <property type="component" value="Unassembled WGS sequence"/>
</dbReference>
<evidence type="ECO:0000256" key="7">
    <source>
        <dbReference type="ARBA" id="ARBA00024033"/>
    </source>
</evidence>
<keyword evidence="2" id="KW-1003">Cell membrane</keyword>
<proteinExistence type="inferred from homology"/>
<feature type="transmembrane region" description="Helical" evidence="8">
    <location>
        <begin position="286"/>
        <end position="307"/>
    </location>
</feature>
<reference evidence="9 10" key="1">
    <citation type="submission" date="2011-12" db="EMBL/GenBank/DDBJ databases">
        <title>Whole genome shotgun sequence of Gordonia effusa NBRC 100432.</title>
        <authorList>
            <person name="Yoshida I."/>
            <person name="Takarada H."/>
            <person name="Hosoyama A."/>
            <person name="Tsuchikane K."/>
            <person name="Katsumata H."/>
            <person name="Yamazaki S."/>
            <person name="Fujita N."/>
        </authorList>
    </citation>
    <scope>NUCLEOTIDE SEQUENCE [LARGE SCALE GENOMIC DNA]</scope>
    <source>
        <strain evidence="9 10">NBRC 100432</strain>
    </source>
</reference>
<keyword evidence="4 8" id="KW-0812">Transmembrane</keyword>
<gene>
    <name evidence="9" type="ORF">GOEFS_106_00360</name>
</gene>
<dbReference type="GO" id="GO:0005886">
    <property type="term" value="C:plasma membrane"/>
    <property type="evidence" value="ECO:0007669"/>
    <property type="project" value="UniProtKB-SubCell"/>
</dbReference>
<comment type="similarity">
    <text evidence="7">Belongs to the glycosyltransferase 87 family.</text>
</comment>
<dbReference type="STRING" id="1077974.GOEFS_106_00360"/>
<dbReference type="GO" id="GO:0016758">
    <property type="term" value="F:hexosyltransferase activity"/>
    <property type="evidence" value="ECO:0007669"/>
    <property type="project" value="InterPro"/>
</dbReference>
<protein>
    <submittedName>
        <fullName evidence="9">Putative glycosyltransferase</fullName>
    </submittedName>
</protein>